<comment type="caution">
    <text evidence="3">The sequence shown here is derived from an EMBL/GenBank/DDBJ whole genome shotgun (WGS) entry which is preliminary data.</text>
</comment>
<keyword evidence="1" id="KW-0812">Transmembrane</keyword>
<keyword evidence="1" id="KW-0472">Membrane</keyword>
<evidence type="ECO:0000313" key="4">
    <source>
        <dbReference type="Proteomes" id="UP001216595"/>
    </source>
</evidence>
<dbReference type="GO" id="GO:0016746">
    <property type="term" value="F:acyltransferase activity"/>
    <property type="evidence" value="ECO:0007669"/>
    <property type="project" value="UniProtKB-KW"/>
</dbReference>
<protein>
    <submittedName>
        <fullName evidence="3">Acyltransferase</fullName>
    </submittedName>
</protein>
<feature type="transmembrane region" description="Helical" evidence="1">
    <location>
        <begin position="184"/>
        <end position="205"/>
    </location>
</feature>
<feature type="transmembrane region" description="Helical" evidence="1">
    <location>
        <begin position="45"/>
        <end position="70"/>
    </location>
</feature>
<keyword evidence="3" id="KW-0012">Acyltransferase</keyword>
<reference evidence="3 4" key="1">
    <citation type="submission" date="2023-01" db="EMBL/GenBank/DDBJ databases">
        <title>Novel species of the genus Asticcacaulis isolated from rivers.</title>
        <authorList>
            <person name="Lu H."/>
        </authorList>
    </citation>
    <scope>NUCLEOTIDE SEQUENCE [LARGE SCALE GENOMIC DNA]</scope>
    <source>
        <strain evidence="3 4">DXS10W</strain>
    </source>
</reference>
<gene>
    <name evidence="3" type="ORF">PQU94_00455</name>
</gene>
<evidence type="ECO:0000256" key="1">
    <source>
        <dbReference type="SAM" id="Phobius"/>
    </source>
</evidence>
<evidence type="ECO:0000313" key="3">
    <source>
        <dbReference type="EMBL" id="MDC7692745.1"/>
    </source>
</evidence>
<name>A0ABT5I977_9CAUL</name>
<feature type="transmembrane region" description="Helical" evidence="1">
    <location>
        <begin position="312"/>
        <end position="330"/>
    </location>
</feature>
<dbReference type="PANTHER" id="PTHR23028:SF131">
    <property type="entry name" value="BLR2367 PROTEIN"/>
    <property type="match status" value="1"/>
</dbReference>
<feature type="transmembrane region" description="Helical" evidence="1">
    <location>
        <begin position="241"/>
        <end position="260"/>
    </location>
</feature>
<feature type="transmembrane region" description="Helical" evidence="1">
    <location>
        <begin position="91"/>
        <end position="110"/>
    </location>
</feature>
<keyword evidence="1" id="KW-1133">Transmembrane helix</keyword>
<feature type="domain" description="Acyltransferase 3" evidence="2">
    <location>
        <begin position="13"/>
        <end position="327"/>
    </location>
</feature>
<sequence length="347" mass="39477">MTMSVKGKSSLESLQIGRALAALAVLLLHVELTLARPVYLGENIFPIFVPGSSGVPFFFVLSGFVIFLAHHHQLGDPSKIRGFIVKRVRRVYPVLWVVLLALIPFTYFLFPHRFDLESLPAALLILPTNDNPWLTAEWTLRHEMLFYALFIIAIWKPKIGFPILIAWGLASLYDVFTDFKSDILAFYFARIHLLFLFGMGASYLYIHKKVSMPRTSLISGVAIFATTWTLNYYNGDWSDDYFEVFYGLGAALIIMGSARLEQLYEVKLPKFLLFLGTASYSIYLAHFPFVSAMCKIVLILGDRIPFGNVGKFMIVAGVAFVGSIAFYLWIEKPMMAHVNKWTERWAR</sequence>
<dbReference type="InterPro" id="IPR050879">
    <property type="entry name" value="Acyltransferase_3"/>
</dbReference>
<proteinExistence type="predicted"/>
<keyword evidence="3" id="KW-0808">Transferase</keyword>
<keyword evidence="4" id="KW-1185">Reference proteome</keyword>
<dbReference type="EMBL" id="JAQQKW010000001">
    <property type="protein sequence ID" value="MDC7692745.1"/>
    <property type="molecule type" value="Genomic_DNA"/>
</dbReference>
<organism evidence="3 4">
    <name type="scientific">Asticcacaulis currens</name>
    <dbReference type="NCBI Taxonomy" id="2984210"/>
    <lineage>
        <taxon>Bacteria</taxon>
        <taxon>Pseudomonadati</taxon>
        <taxon>Pseudomonadota</taxon>
        <taxon>Alphaproteobacteria</taxon>
        <taxon>Caulobacterales</taxon>
        <taxon>Caulobacteraceae</taxon>
        <taxon>Asticcacaulis</taxon>
    </lineage>
</organism>
<dbReference type="Proteomes" id="UP001216595">
    <property type="component" value="Unassembled WGS sequence"/>
</dbReference>
<evidence type="ECO:0000259" key="2">
    <source>
        <dbReference type="Pfam" id="PF01757"/>
    </source>
</evidence>
<dbReference type="Pfam" id="PF01757">
    <property type="entry name" value="Acyl_transf_3"/>
    <property type="match status" value="1"/>
</dbReference>
<dbReference type="PANTHER" id="PTHR23028">
    <property type="entry name" value="ACETYLTRANSFERASE"/>
    <property type="match status" value="1"/>
</dbReference>
<dbReference type="InterPro" id="IPR002656">
    <property type="entry name" value="Acyl_transf_3_dom"/>
</dbReference>
<accession>A0ABT5I977</accession>
<feature type="transmembrane region" description="Helical" evidence="1">
    <location>
        <begin position="280"/>
        <end position="300"/>
    </location>
</feature>
<feature type="transmembrane region" description="Helical" evidence="1">
    <location>
        <begin position="144"/>
        <end position="172"/>
    </location>
</feature>
<dbReference type="RefSeq" id="WP_272739523.1">
    <property type="nucleotide sequence ID" value="NZ_JAQQKW010000001.1"/>
</dbReference>